<gene>
    <name evidence="1" type="ORF">ColLi_02704</name>
</gene>
<comment type="caution">
    <text evidence="1">The sequence shown here is derived from an EMBL/GenBank/DDBJ whole genome shotgun (WGS) entry which is preliminary data.</text>
</comment>
<reference evidence="1 2" key="1">
    <citation type="submission" date="2021-07" db="EMBL/GenBank/DDBJ databases">
        <title>Genome data of Colletotrichum spaethianum.</title>
        <authorList>
            <person name="Utami Y.D."/>
            <person name="Hiruma K."/>
        </authorList>
    </citation>
    <scope>NUCLEOTIDE SEQUENCE [LARGE SCALE GENOMIC DNA]</scope>
    <source>
        <strain evidence="1 2">MAFF 242679</strain>
    </source>
</reference>
<evidence type="ECO:0000313" key="2">
    <source>
        <dbReference type="Proteomes" id="UP001055172"/>
    </source>
</evidence>
<dbReference type="EMBL" id="BPPX01000004">
    <property type="protein sequence ID" value="GJC79866.1"/>
    <property type="molecule type" value="Genomic_DNA"/>
</dbReference>
<proteinExistence type="predicted"/>
<name>A0AA37GG95_9PEZI</name>
<organism evidence="1 2">
    <name type="scientific">Colletotrichum liriopes</name>
    <dbReference type="NCBI Taxonomy" id="708192"/>
    <lineage>
        <taxon>Eukaryota</taxon>
        <taxon>Fungi</taxon>
        <taxon>Dikarya</taxon>
        <taxon>Ascomycota</taxon>
        <taxon>Pezizomycotina</taxon>
        <taxon>Sordariomycetes</taxon>
        <taxon>Hypocreomycetidae</taxon>
        <taxon>Glomerellales</taxon>
        <taxon>Glomerellaceae</taxon>
        <taxon>Colletotrichum</taxon>
        <taxon>Colletotrichum spaethianum species complex</taxon>
    </lineage>
</organism>
<accession>A0AA37GG95</accession>
<dbReference type="Proteomes" id="UP001055172">
    <property type="component" value="Unassembled WGS sequence"/>
</dbReference>
<sequence>MTVEPVTAPEPASAPTPAFLPLGTVVLNGICFPDGSVLRNVPGGSGLCFVGTAYVIKTPSEQMPAAPASPFHDRLLSHYSWV</sequence>
<keyword evidence="2" id="KW-1185">Reference proteome</keyword>
<dbReference type="AlphaFoldDB" id="A0AA37GG95"/>
<protein>
    <submittedName>
        <fullName evidence="1">Uncharacterized protein</fullName>
    </submittedName>
</protein>
<evidence type="ECO:0000313" key="1">
    <source>
        <dbReference type="EMBL" id="GJC79866.1"/>
    </source>
</evidence>